<dbReference type="RefSeq" id="WP_338548110.1">
    <property type="nucleotide sequence ID" value="NZ_CP146069.1"/>
</dbReference>
<gene>
    <name evidence="2" type="ORF">RZ517_10200</name>
</gene>
<protein>
    <recommendedName>
        <fullName evidence="4">Pilus assembly protein</fullName>
    </recommendedName>
</protein>
<dbReference type="Proteomes" id="UP001364156">
    <property type="component" value="Chromosome"/>
</dbReference>
<dbReference type="EMBL" id="CP146069">
    <property type="protein sequence ID" value="WWR45188.1"/>
    <property type="molecule type" value="Genomic_DNA"/>
</dbReference>
<name>A0ABZ2HDY1_9RHOB</name>
<keyword evidence="1" id="KW-0472">Membrane</keyword>
<reference evidence="2 3" key="1">
    <citation type="submission" date="2023-10" db="EMBL/GenBank/DDBJ databases">
        <title>Roseovarius strain S88 nov., isolated from a marine algae.</title>
        <authorList>
            <person name="Lee M.W."/>
            <person name="Lee J.K."/>
            <person name="Kim J.M."/>
            <person name="Choi D.G."/>
            <person name="Baek J.H."/>
            <person name="Bayburt H."/>
            <person name="Jung J.J."/>
            <person name="Han D.M."/>
            <person name="Jeon C.O."/>
        </authorList>
    </citation>
    <scope>NUCLEOTIDE SEQUENCE [LARGE SCALE GENOMIC DNA]</scope>
    <source>
        <strain evidence="2 3">S88</strain>
    </source>
</reference>
<evidence type="ECO:0000256" key="1">
    <source>
        <dbReference type="SAM" id="Phobius"/>
    </source>
</evidence>
<proteinExistence type="predicted"/>
<evidence type="ECO:0000313" key="2">
    <source>
        <dbReference type="EMBL" id="WWR45188.1"/>
    </source>
</evidence>
<organism evidence="2 3">
    <name type="scientific">Roseovarius phycicola</name>
    <dbReference type="NCBI Taxonomy" id="3080976"/>
    <lineage>
        <taxon>Bacteria</taxon>
        <taxon>Pseudomonadati</taxon>
        <taxon>Pseudomonadota</taxon>
        <taxon>Alphaproteobacteria</taxon>
        <taxon>Rhodobacterales</taxon>
        <taxon>Roseobacteraceae</taxon>
        <taxon>Roseovarius</taxon>
    </lineage>
</organism>
<accession>A0ABZ2HDY1</accession>
<keyword evidence="1" id="KW-0812">Transmembrane</keyword>
<evidence type="ECO:0000313" key="3">
    <source>
        <dbReference type="Proteomes" id="UP001364156"/>
    </source>
</evidence>
<keyword evidence="3" id="KW-1185">Reference proteome</keyword>
<keyword evidence="1" id="KW-1133">Transmembrane helix</keyword>
<evidence type="ECO:0008006" key="4">
    <source>
        <dbReference type="Google" id="ProtNLM"/>
    </source>
</evidence>
<sequence length="72" mass="7296">MLSKLMTFIKRDQDGAVSVDWVALTAALVGLAVATIIAIQSATVDFADRTSLGLTESIVGAAGQVNNTGSGS</sequence>
<feature type="transmembrane region" description="Helical" evidence="1">
    <location>
        <begin position="21"/>
        <end position="42"/>
    </location>
</feature>